<accession>A0A9P8HLP4</accession>
<dbReference type="EMBL" id="JAIMJC010000003">
    <property type="protein sequence ID" value="KAH0527127.1"/>
    <property type="molecule type" value="Genomic_DNA"/>
</dbReference>
<proteinExistence type="predicted"/>
<name>A0A9P8HLP4_9HYPO</name>
<protein>
    <recommendedName>
        <fullName evidence="3">BTB domain-containing protein</fullName>
    </recommendedName>
</protein>
<sequence length="406" mass="45210">MHGTSYRPFYPRCRHFCLRNLDFDKPPDATVMSHNLIDIVADGDTLIILPVGDTSDTGGSVSDVGAVVDEESVVDGEKDWADVETITDPKVIANQETGTTANESIRAAKRLKLSDGSHAEPETGTTEASQETFHFRVSMRHLVLASPRAKAVLQGPFKESTPHESDGLLHWQLAPIFDPTAFETVMRIVHAQNKKVPEEVTLEQLANIAAIVDDLQCQESVDFFASLWAKKLAIKPPEEINVDLARCILISTVFGLKGLYESSTLQAILSSTGAMPVFGLPISPDALDAIDNARKDLLRRRLRRLLTIAEKYKNPRLCLSCRAGSLGLMHVNMHANNLPMDSSKELTNESLKQLDIKVKCFAYPQVDYRDLCKALHKQHGLHPSLEEDINHFIKHFYTNIPKLKLR</sequence>
<comment type="caution">
    <text evidence="1">The sequence shown here is derived from an EMBL/GenBank/DDBJ whole genome shotgun (WGS) entry which is preliminary data.</text>
</comment>
<keyword evidence="2" id="KW-1185">Reference proteome</keyword>
<evidence type="ECO:0008006" key="3">
    <source>
        <dbReference type="Google" id="ProtNLM"/>
    </source>
</evidence>
<organism evidence="1 2">
    <name type="scientific">Trichoderma semiorbis</name>
    <dbReference type="NCBI Taxonomy" id="1491008"/>
    <lineage>
        <taxon>Eukaryota</taxon>
        <taxon>Fungi</taxon>
        <taxon>Dikarya</taxon>
        <taxon>Ascomycota</taxon>
        <taxon>Pezizomycotina</taxon>
        <taxon>Sordariomycetes</taxon>
        <taxon>Hypocreomycetidae</taxon>
        <taxon>Hypocreales</taxon>
        <taxon>Hypocreaceae</taxon>
        <taxon>Trichoderma</taxon>
    </lineage>
</organism>
<evidence type="ECO:0000313" key="2">
    <source>
        <dbReference type="Proteomes" id="UP000826573"/>
    </source>
</evidence>
<gene>
    <name evidence="1" type="ORF">TsFJ059_002158</name>
</gene>
<dbReference type="AlphaFoldDB" id="A0A9P8HLP4"/>
<evidence type="ECO:0000313" key="1">
    <source>
        <dbReference type="EMBL" id="KAH0527127.1"/>
    </source>
</evidence>
<reference evidence="1 2" key="1">
    <citation type="submission" date="2021-08" db="EMBL/GenBank/DDBJ databases">
        <title>The highly contiguous genome resource for Trichoderma semiorbis FJ059, a fungal antagonistic to plant pathogens.</title>
        <authorList>
            <person name="Liu T."/>
        </authorList>
    </citation>
    <scope>NUCLEOTIDE SEQUENCE [LARGE SCALE GENOMIC DNA]</scope>
    <source>
        <strain evidence="1 2">FJ059</strain>
    </source>
</reference>
<dbReference type="Proteomes" id="UP000826573">
    <property type="component" value="Unassembled WGS sequence"/>
</dbReference>